<keyword evidence="1" id="KW-0812">Transmembrane</keyword>
<sequence length="62" mass="7057">MEHARSSHLKDPILFLSFLLITTIYNLRLNLGKPQKLTISNPYPIKAQFNSAAFLVTDDEPN</sequence>
<proteinExistence type="predicted"/>
<dbReference type="VEuPathDB" id="FungiDB:P175DRAFT_0504410"/>
<gene>
    <name evidence="2" type="ORF">P175DRAFT_0504410</name>
</gene>
<evidence type="ECO:0000256" key="1">
    <source>
        <dbReference type="SAM" id="Phobius"/>
    </source>
</evidence>
<evidence type="ECO:0000313" key="2">
    <source>
        <dbReference type="EMBL" id="PTU17666.1"/>
    </source>
</evidence>
<dbReference type="Proteomes" id="UP000244073">
    <property type="component" value="Unassembled WGS sequence"/>
</dbReference>
<protein>
    <submittedName>
        <fullName evidence="2">Uncharacterized protein</fullName>
    </submittedName>
</protein>
<feature type="transmembrane region" description="Helical" evidence="1">
    <location>
        <begin position="12"/>
        <end position="31"/>
    </location>
</feature>
<dbReference type="GeneID" id="63814745"/>
<dbReference type="EMBL" id="MSFN02000009">
    <property type="protein sequence ID" value="PTU17666.1"/>
    <property type="molecule type" value="Genomic_DNA"/>
</dbReference>
<name>A0A2T5LN15_9EURO</name>
<keyword evidence="1" id="KW-1133">Transmembrane helix</keyword>
<evidence type="ECO:0000313" key="3">
    <source>
        <dbReference type="Proteomes" id="UP000244073"/>
    </source>
</evidence>
<comment type="caution">
    <text evidence="2">The sequence shown here is derived from an EMBL/GenBank/DDBJ whole genome shotgun (WGS) entry which is preliminary data.</text>
</comment>
<organism evidence="2 3">
    <name type="scientific">Aspergillus ochraceoroseus IBT 24754</name>
    <dbReference type="NCBI Taxonomy" id="1392256"/>
    <lineage>
        <taxon>Eukaryota</taxon>
        <taxon>Fungi</taxon>
        <taxon>Dikarya</taxon>
        <taxon>Ascomycota</taxon>
        <taxon>Pezizomycotina</taxon>
        <taxon>Eurotiomycetes</taxon>
        <taxon>Eurotiomycetidae</taxon>
        <taxon>Eurotiales</taxon>
        <taxon>Aspergillaceae</taxon>
        <taxon>Aspergillus</taxon>
        <taxon>Aspergillus subgen. Nidulantes</taxon>
    </lineage>
</organism>
<accession>A0A2T5LN15</accession>
<dbReference type="RefSeq" id="XP_040749058.1">
    <property type="nucleotide sequence ID" value="XM_040897863.1"/>
</dbReference>
<dbReference type="AlphaFoldDB" id="A0A2T5LN15"/>
<keyword evidence="1" id="KW-0472">Membrane</keyword>
<reference evidence="2 3" key="1">
    <citation type="journal article" date="2018" name="Proc. Natl. Acad. Sci. U.S.A.">
        <title>Linking secondary metabolites to gene clusters through genome sequencing of six diverse Aspergillus species.</title>
        <authorList>
            <person name="Kaerboelling I."/>
            <person name="Vesth T.C."/>
            <person name="Frisvad J.C."/>
            <person name="Nybo J.L."/>
            <person name="Theobald S."/>
            <person name="Kuo A."/>
            <person name="Bowyer P."/>
            <person name="Matsuda Y."/>
            <person name="Mondo S."/>
            <person name="Lyhne E.K."/>
            <person name="Kogle M.E."/>
            <person name="Clum A."/>
            <person name="Lipzen A."/>
            <person name="Salamov A."/>
            <person name="Ngan C.Y."/>
            <person name="Daum C."/>
            <person name="Chiniquy J."/>
            <person name="Barry K."/>
            <person name="LaButti K."/>
            <person name="Haridas S."/>
            <person name="Simmons B.A."/>
            <person name="Magnuson J.K."/>
            <person name="Mortensen U.H."/>
            <person name="Larsen T.O."/>
            <person name="Grigoriev I.V."/>
            <person name="Baker S.E."/>
            <person name="Andersen M.R."/>
        </authorList>
    </citation>
    <scope>NUCLEOTIDE SEQUENCE [LARGE SCALE GENOMIC DNA]</scope>
    <source>
        <strain evidence="2 3">IBT 24754</strain>
    </source>
</reference>